<reference evidence="1 2" key="1">
    <citation type="journal article" date="2016" name="Mol. Biol. Evol.">
        <title>Comparative Genomics of Early-Diverging Mushroom-Forming Fungi Provides Insights into the Origins of Lignocellulose Decay Capabilities.</title>
        <authorList>
            <person name="Nagy L.G."/>
            <person name="Riley R."/>
            <person name="Tritt A."/>
            <person name="Adam C."/>
            <person name="Daum C."/>
            <person name="Floudas D."/>
            <person name="Sun H."/>
            <person name="Yadav J.S."/>
            <person name="Pangilinan J."/>
            <person name="Larsson K.H."/>
            <person name="Matsuura K."/>
            <person name="Barry K."/>
            <person name="Labutti K."/>
            <person name="Kuo R."/>
            <person name="Ohm R.A."/>
            <person name="Bhattacharya S.S."/>
            <person name="Shirouzu T."/>
            <person name="Yoshinaga Y."/>
            <person name="Martin F.M."/>
            <person name="Grigoriev I.V."/>
            <person name="Hibbett D.S."/>
        </authorList>
    </citation>
    <scope>NUCLEOTIDE SEQUENCE [LARGE SCALE GENOMIC DNA]</scope>
    <source>
        <strain evidence="1 2">HHB12029</strain>
    </source>
</reference>
<name>A0A165K7B2_EXIGL</name>
<protein>
    <submittedName>
        <fullName evidence="1">Uncharacterized protein</fullName>
    </submittedName>
</protein>
<evidence type="ECO:0000313" key="2">
    <source>
        <dbReference type="Proteomes" id="UP000077266"/>
    </source>
</evidence>
<keyword evidence="2" id="KW-1185">Reference proteome</keyword>
<organism evidence="1 2">
    <name type="scientific">Exidia glandulosa HHB12029</name>
    <dbReference type="NCBI Taxonomy" id="1314781"/>
    <lineage>
        <taxon>Eukaryota</taxon>
        <taxon>Fungi</taxon>
        <taxon>Dikarya</taxon>
        <taxon>Basidiomycota</taxon>
        <taxon>Agaricomycotina</taxon>
        <taxon>Agaricomycetes</taxon>
        <taxon>Auriculariales</taxon>
        <taxon>Exidiaceae</taxon>
        <taxon>Exidia</taxon>
    </lineage>
</organism>
<dbReference type="EMBL" id="KV425950">
    <property type="protein sequence ID" value="KZV95907.1"/>
    <property type="molecule type" value="Genomic_DNA"/>
</dbReference>
<dbReference type="AlphaFoldDB" id="A0A165K7B2"/>
<dbReference type="Proteomes" id="UP000077266">
    <property type="component" value="Unassembled WGS sequence"/>
</dbReference>
<evidence type="ECO:0000313" key="1">
    <source>
        <dbReference type="EMBL" id="KZV95907.1"/>
    </source>
</evidence>
<sequence>MLASRSAWVSCAAPERALLGSFAHFYPVWFFLDTRSWSCLDLPSLSGCARLVLHVLLSLLRNAAFQSDPAVLAGSVAGWSGRLPRATETTLSGPPSRFSYAATRRWEFLMSDCAVCCRSIHGDRSPA</sequence>
<proteinExistence type="predicted"/>
<gene>
    <name evidence="1" type="ORF">EXIGLDRAFT_453123</name>
</gene>
<dbReference type="InParanoid" id="A0A165K7B2"/>
<accession>A0A165K7B2</accession>